<sequence length="489" mass="55318">MKIRLMFLFLVCSVSFSIELQAQDNTVAKPEVENKSLLNRIIERTSVSPHIGLLHSWGDFKKDGFMPSFAQPEYNKLGFGINGDFHLTNYLSVSGGILYGSLEGRLDDVNTANATNGNFNLGTGIQYNTDILELMLPRIDLNLSRLIFKDRVKFFNKVSFGVLASYSLVKYDSKIYAQSDEDVNLLYSKTRGRTGKTTEAVASFGGKISYVVNNRLDISLEASLRNVFNDKLDAWVAGDYNDAYSYSAIGITYHLKKRDYIVKNQMTEVEELPLKTAEPIEVIEEKTPKTIEKSNTIFGKYEYQKLPAGNTALVVLDENGMPIDTIYTNELGFFEYTKLNADQKVSFKPLNLDELNANDISLYTLNNENGKKIEEFSFESKKVEEKVIDSKPAETTKKVTSADKTKVALSEEEGYFVTIAAFRKERTARIMADEVLETGLTPTIIRNLQGTWYLITVSRHTTKAEALQEMQVIREKGFPKAWVHIKRKL</sequence>
<accession>A0A6N9NLY6</accession>
<evidence type="ECO:0000259" key="2">
    <source>
        <dbReference type="PROSITE" id="PS51724"/>
    </source>
</evidence>
<feature type="chain" id="PRO_5026793635" description="SPOR domain-containing protein" evidence="1">
    <location>
        <begin position="23"/>
        <end position="489"/>
    </location>
</feature>
<dbReference type="InterPro" id="IPR036680">
    <property type="entry name" value="SPOR-like_sf"/>
</dbReference>
<dbReference type="InterPro" id="IPR007730">
    <property type="entry name" value="SPOR-like_dom"/>
</dbReference>
<dbReference type="Proteomes" id="UP000470771">
    <property type="component" value="Unassembled WGS sequence"/>
</dbReference>
<dbReference type="Gene3D" id="3.30.70.1070">
    <property type="entry name" value="Sporulation related repeat"/>
    <property type="match status" value="1"/>
</dbReference>
<dbReference type="Pfam" id="PF05036">
    <property type="entry name" value="SPOR"/>
    <property type="match status" value="1"/>
</dbReference>
<name>A0A6N9NLY6_9FLAO</name>
<reference evidence="3 4" key="1">
    <citation type="submission" date="2019-12" db="EMBL/GenBank/DDBJ databases">
        <authorList>
            <person name="Zhao J."/>
        </authorList>
    </citation>
    <scope>NUCLEOTIDE SEQUENCE [LARGE SCALE GENOMIC DNA]</scope>
    <source>
        <strain evidence="3 4">S-15</strain>
    </source>
</reference>
<dbReference type="AlphaFoldDB" id="A0A6N9NLY6"/>
<keyword evidence="4" id="KW-1185">Reference proteome</keyword>
<evidence type="ECO:0000256" key="1">
    <source>
        <dbReference type="SAM" id="SignalP"/>
    </source>
</evidence>
<organism evidence="3 4">
    <name type="scientific">Acidiluteibacter ferrifornacis</name>
    <dbReference type="NCBI Taxonomy" id="2692424"/>
    <lineage>
        <taxon>Bacteria</taxon>
        <taxon>Pseudomonadati</taxon>
        <taxon>Bacteroidota</taxon>
        <taxon>Flavobacteriia</taxon>
        <taxon>Flavobacteriales</taxon>
        <taxon>Cryomorphaceae</taxon>
        <taxon>Acidiluteibacter</taxon>
    </lineage>
</organism>
<feature type="signal peptide" evidence="1">
    <location>
        <begin position="1"/>
        <end position="22"/>
    </location>
</feature>
<dbReference type="RefSeq" id="WP_160633080.1">
    <property type="nucleotide sequence ID" value="NZ_WWNE01000006.1"/>
</dbReference>
<feature type="domain" description="SPOR" evidence="2">
    <location>
        <begin position="409"/>
        <end position="486"/>
    </location>
</feature>
<proteinExistence type="predicted"/>
<dbReference type="PROSITE" id="PS51724">
    <property type="entry name" value="SPOR"/>
    <property type="match status" value="1"/>
</dbReference>
<dbReference type="EMBL" id="WWNE01000006">
    <property type="protein sequence ID" value="NBG66137.1"/>
    <property type="molecule type" value="Genomic_DNA"/>
</dbReference>
<protein>
    <recommendedName>
        <fullName evidence="2">SPOR domain-containing protein</fullName>
    </recommendedName>
</protein>
<comment type="caution">
    <text evidence="3">The sequence shown here is derived from an EMBL/GenBank/DDBJ whole genome shotgun (WGS) entry which is preliminary data.</text>
</comment>
<dbReference type="GO" id="GO:0042834">
    <property type="term" value="F:peptidoglycan binding"/>
    <property type="evidence" value="ECO:0007669"/>
    <property type="project" value="InterPro"/>
</dbReference>
<evidence type="ECO:0000313" key="3">
    <source>
        <dbReference type="EMBL" id="NBG66137.1"/>
    </source>
</evidence>
<evidence type="ECO:0000313" key="4">
    <source>
        <dbReference type="Proteomes" id="UP000470771"/>
    </source>
</evidence>
<keyword evidence="1" id="KW-0732">Signal</keyword>
<gene>
    <name evidence="3" type="ORF">GQN54_08395</name>
</gene>
<dbReference type="SUPFAM" id="SSF110997">
    <property type="entry name" value="Sporulation related repeat"/>
    <property type="match status" value="1"/>
</dbReference>